<reference evidence="1" key="1">
    <citation type="submission" date="2021-12" db="EMBL/GenBank/DDBJ databases">
        <authorList>
            <person name="King R."/>
        </authorList>
    </citation>
    <scope>NUCLEOTIDE SEQUENCE</scope>
</reference>
<dbReference type="Proteomes" id="UP001154078">
    <property type="component" value="Chromosome 5"/>
</dbReference>
<dbReference type="EMBL" id="OV121136">
    <property type="protein sequence ID" value="CAH0558023.1"/>
    <property type="molecule type" value="Genomic_DNA"/>
</dbReference>
<dbReference type="PANTHER" id="PTHR11243:SF38">
    <property type="entry name" value="GROWTH FACTOR RECEPTOR-BOUND PROTEIN 14-LIKE ISOFORM X1"/>
    <property type="match status" value="1"/>
</dbReference>
<dbReference type="AlphaFoldDB" id="A0A9P0FIM4"/>
<protein>
    <recommendedName>
        <fullName evidence="3">PH domain-containing protein</fullName>
    </recommendedName>
</protein>
<dbReference type="OrthoDB" id="8815311at2759"/>
<evidence type="ECO:0000313" key="2">
    <source>
        <dbReference type="Proteomes" id="UP001154078"/>
    </source>
</evidence>
<sequence>MGQQYAEQQGLNLFCDLSTHYIYVTLNAKNQFRAPTEWGVVLRPACLQENTSTTSHDAAGDPAGGSANLHSSQELRCFACDSERVRSCWLTAMRLAKYGKQLKENYKAFKNKQAESLNHREYNSFTVPHSQFLYKLFNLILVAAKWIKQLHFVPFIKFKWVGYLDINGVFVNEEVGPVGRKITGSCCDVLIKFPFCKLSTGFDGKAFQALKVTS</sequence>
<proteinExistence type="predicted"/>
<dbReference type="PANTHER" id="PTHR11243">
    <property type="entry name" value="GROWTH FACTOR RECEPTOR-BOUND PROTEIN"/>
    <property type="match status" value="1"/>
</dbReference>
<gene>
    <name evidence="1" type="ORF">MELIAE_LOCUS8589</name>
</gene>
<dbReference type="InterPro" id="IPR011993">
    <property type="entry name" value="PH-like_dom_sf"/>
</dbReference>
<dbReference type="InterPro" id="IPR039664">
    <property type="entry name" value="GRB/APBB1IP"/>
</dbReference>
<organism evidence="1 2">
    <name type="scientific">Brassicogethes aeneus</name>
    <name type="common">Rape pollen beetle</name>
    <name type="synonym">Meligethes aeneus</name>
    <dbReference type="NCBI Taxonomy" id="1431903"/>
    <lineage>
        <taxon>Eukaryota</taxon>
        <taxon>Metazoa</taxon>
        <taxon>Ecdysozoa</taxon>
        <taxon>Arthropoda</taxon>
        <taxon>Hexapoda</taxon>
        <taxon>Insecta</taxon>
        <taxon>Pterygota</taxon>
        <taxon>Neoptera</taxon>
        <taxon>Endopterygota</taxon>
        <taxon>Coleoptera</taxon>
        <taxon>Polyphaga</taxon>
        <taxon>Cucujiformia</taxon>
        <taxon>Nitidulidae</taxon>
        <taxon>Meligethinae</taxon>
        <taxon>Brassicogethes</taxon>
    </lineage>
</organism>
<keyword evidence="2" id="KW-1185">Reference proteome</keyword>
<evidence type="ECO:0000313" key="1">
    <source>
        <dbReference type="EMBL" id="CAH0558023.1"/>
    </source>
</evidence>
<evidence type="ECO:0008006" key="3">
    <source>
        <dbReference type="Google" id="ProtNLM"/>
    </source>
</evidence>
<dbReference type="Gene3D" id="2.30.29.30">
    <property type="entry name" value="Pleckstrin-homology domain (PH domain)/Phosphotyrosine-binding domain (PTB)"/>
    <property type="match status" value="1"/>
</dbReference>
<name>A0A9P0FIM4_BRAAE</name>
<accession>A0A9P0FIM4</accession>